<dbReference type="GO" id="GO:0005829">
    <property type="term" value="C:cytosol"/>
    <property type="evidence" value="ECO:0007669"/>
    <property type="project" value="TreeGrafter"/>
</dbReference>
<dbReference type="Proteomes" id="UP000664795">
    <property type="component" value="Unassembled WGS sequence"/>
</dbReference>
<protein>
    <submittedName>
        <fullName evidence="3">DEAD/DEAH box helicase family protein</fullName>
    </submittedName>
</protein>
<dbReference type="Pfam" id="PF04851">
    <property type="entry name" value="ResIII"/>
    <property type="match status" value="1"/>
</dbReference>
<dbReference type="PANTHER" id="PTHR47396:SF1">
    <property type="entry name" value="ATP-DEPENDENT HELICASE IRC3-RELATED"/>
    <property type="match status" value="1"/>
</dbReference>
<comment type="caution">
    <text evidence="3">The sequence shown here is derived from an EMBL/GenBank/DDBJ whole genome shotgun (WGS) entry which is preliminary data.</text>
</comment>
<keyword evidence="4" id="KW-1185">Reference proteome</keyword>
<dbReference type="Gene3D" id="3.40.50.300">
    <property type="entry name" value="P-loop containing nucleotide triphosphate hydrolases"/>
    <property type="match status" value="2"/>
</dbReference>
<evidence type="ECO:0000259" key="2">
    <source>
        <dbReference type="Pfam" id="PF04851"/>
    </source>
</evidence>
<dbReference type="SUPFAM" id="SSF52540">
    <property type="entry name" value="P-loop containing nucleoside triphosphate hydrolases"/>
    <property type="match status" value="2"/>
</dbReference>
<dbReference type="InterPro" id="IPR050742">
    <property type="entry name" value="Helicase_Restrict-Modif_Enz"/>
</dbReference>
<dbReference type="EMBL" id="JAFMYU010000017">
    <property type="protein sequence ID" value="MBO0933123.1"/>
    <property type="molecule type" value="Genomic_DNA"/>
</dbReference>
<dbReference type="RefSeq" id="WP_207337087.1">
    <property type="nucleotide sequence ID" value="NZ_JAFMYU010000017.1"/>
</dbReference>
<dbReference type="GO" id="GO:0005524">
    <property type="term" value="F:ATP binding"/>
    <property type="evidence" value="ECO:0007669"/>
    <property type="project" value="InterPro"/>
</dbReference>
<keyword evidence="3" id="KW-0378">Hydrolase</keyword>
<sequence>MDASPILNNPYLEPLYHYATTPDGEQKGSLDYSRTVEGRRIFTNDMIGAPTRVKGQKSLFDVNEFAPQYGEQLVNLLRKEVAKWRTEGYPHTTRVTLDLLKFWFIPDGLTPIPKRKLFFVQQEAIETAIWLNEVASRSNAGTNILNRLGEEQDNEADSLPRIAFKMATGTGKTVVMGALILYHYFNRQEYRNDTRFADYFLCVAPGITIRDRLSVLRVDTNVQSGRQASDYYRQRGLVPQQFEHLLGGLNARLVITNYHSFEPKTLQGNKRTPFDGKISRRVVDGEVVEVKNDSKGENKEEFGQVIKRLFGSIKPGSRLVILNDEAHHCYLPKKADKRSADDEATDEENQRAAVWFSGIRELTKRFQVRHIYDLSATPYYLRGSGYDAYKLFPWIVSDFGLIDAIESGLVKIPFLPESDSTQRLSEPVLRNLYEHVKEGLPKKGQTASKKAAKAQGTSLTEEPPRMPETLVTALEQFYAHYERTHSQMGTLYSTPPVFIAVCNNTSVSKELYKHIAGYEATDAEGKTKTTPGRYDLFNNFDQNHLPKNKPPTLLIDSAALDDSGQIDDDFKKVFAPEIEKFKDQYARIYGQGSADRLTDADVLREVVNTVGKPNSLGSHVRCVVSVSMLTEGWDANTVTHIMGLRAFGSQLLCEQVAGRALRRQSYELLPYDKVTSEPVSIKVAEKKPESIVWKFPPEYAQIIGVPFKSFKKGKSAPPPVPPTYTHITALPDRQAVYEITFPNIIGYRIETMIGDIKADFSHVEPFEIDYSSMPVRTLMQTAIEERVEELELTSVLDLRDQQVIYKLTQQLIHYYHSGNNGQPQFQKFNQLRAIVTEWYNTRVALVGETNENYKRLLYFWNHKEVADHIQLGIMAATAGSDVILPMFNHYNRFGSTRYVNGNTSRPIYETRKSHVNYVVADTDSWEQIAAKTLDELPEVLSYVKNAFLGFAIPYVNEGKEKLYFPDFIARIQTSSGRVINLIVEITGMNLDKAAKKQYVIDRWLPAANSVREQYGYDEWFFVEIANDIRYIKNQLADKLGEINEVVKRADKSAKIRATFGRIKDGPTLTSEQLRREYIYE</sequence>
<proteinExistence type="predicted"/>
<evidence type="ECO:0000256" key="1">
    <source>
        <dbReference type="SAM" id="MobiDB-lite"/>
    </source>
</evidence>
<name>A0A939GB39_9BACT</name>
<organism evidence="3 4">
    <name type="scientific">Fibrella aquatilis</name>
    <dbReference type="NCBI Taxonomy" id="2817059"/>
    <lineage>
        <taxon>Bacteria</taxon>
        <taxon>Pseudomonadati</taxon>
        <taxon>Bacteroidota</taxon>
        <taxon>Cytophagia</taxon>
        <taxon>Cytophagales</taxon>
        <taxon>Spirosomataceae</taxon>
        <taxon>Fibrella</taxon>
    </lineage>
</organism>
<accession>A0A939GB39</accession>
<reference evidence="3 4" key="1">
    <citation type="submission" date="2021-03" db="EMBL/GenBank/DDBJ databases">
        <title>Fibrella sp. HMF5036 genome sequencing and assembly.</title>
        <authorList>
            <person name="Kang H."/>
            <person name="Kim H."/>
            <person name="Bae S."/>
            <person name="Joh K."/>
        </authorList>
    </citation>
    <scope>NUCLEOTIDE SEQUENCE [LARGE SCALE GENOMIC DNA]</scope>
    <source>
        <strain evidence="3 4">HMF5036</strain>
    </source>
</reference>
<evidence type="ECO:0000313" key="4">
    <source>
        <dbReference type="Proteomes" id="UP000664795"/>
    </source>
</evidence>
<evidence type="ECO:0000313" key="3">
    <source>
        <dbReference type="EMBL" id="MBO0933123.1"/>
    </source>
</evidence>
<keyword evidence="3" id="KW-0067">ATP-binding</keyword>
<dbReference type="PANTHER" id="PTHR47396">
    <property type="entry name" value="TYPE I RESTRICTION ENZYME ECOKI R PROTEIN"/>
    <property type="match status" value="1"/>
</dbReference>
<feature type="region of interest" description="Disordered" evidence="1">
    <location>
        <begin position="440"/>
        <end position="464"/>
    </location>
</feature>
<dbReference type="GO" id="GO:0016787">
    <property type="term" value="F:hydrolase activity"/>
    <property type="evidence" value="ECO:0007669"/>
    <property type="project" value="InterPro"/>
</dbReference>
<feature type="domain" description="Helicase/UvrB N-terminal" evidence="2">
    <location>
        <begin position="120"/>
        <end position="378"/>
    </location>
</feature>
<keyword evidence="3" id="KW-0547">Nucleotide-binding</keyword>
<dbReference type="GO" id="GO:0004386">
    <property type="term" value="F:helicase activity"/>
    <property type="evidence" value="ECO:0007669"/>
    <property type="project" value="UniProtKB-KW"/>
</dbReference>
<keyword evidence="3" id="KW-0347">Helicase</keyword>
<gene>
    <name evidence="3" type="ORF">J2I48_19090</name>
</gene>
<dbReference type="GO" id="GO:0003677">
    <property type="term" value="F:DNA binding"/>
    <property type="evidence" value="ECO:0007669"/>
    <property type="project" value="InterPro"/>
</dbReference>
<dbReference type="InterPro" id="IPR027417">
    <property type="entry name" value="P-loop_NTPase"/>
</dbReference>
<dbReference type="InterPro" id="IPR006935">
    <property type="entry name" value="Helicase/UvrB_N"/>
</dbReference>
<dbReference type="NCBIfam" id="NF046055">
    <property type="entry name" value="restr_BPTD_3080"/>
    <property type="match status" value="1"/>
</dbReference>
<dbReference type="AlphaFoldDB" id="A0A939GB39"/>